<reference evidence="1" key="1">
    <citation type="submission" date="2014-09" db="EMBL/GenBank/DDBJ databases">
        <authorList>
            <person name="Magalhaes I.L.F."/>
            <person name="Oliveira U."/>
            <person name="Santos F.R."/>
            <person name="Vidigal T.H.D.A."/>
            <person name="Brescovit A.D."/>
            <person name="Santos A.J."/>
        </authorList>
    </citation>
    <scope>NUCLEOTIDE SEQUENCE</scope>
    <source>
        <tissue evidence="1">Shoot tissue taken approximately 20 cm above the soil surface</tissue>
    </source>
</reference>
<accession>A0A0A8ZSF5</accession>
<sequence>MYKPPIDITIDNFFNGLTIVLSPKVIWVHLWLVDGEFEILPLMKLMLQNLPLIPH</sequence>
<name>A0A0A8ZSF5_ARUDO</name>
<dbReference type="AlphaFoldDB" id="A0A0A8ZSF5"/>
<proteinExistence type="predicted"/>
<reference evidence="1" key="2">
    <citation type="journal article" date="2015" name="Data Brief">
        <title>Shoot transcriptome of the giant reed, Arundo donax.</title>
        <authorList>
            <person name="Barrero R.A."/>
            <person name="Guerrero F.D."/>
            <person name="Moolhuijzen P."/>
            <person name="Goolsby J.A."/>
            <person name="Tidwell J."/>
            <person name="Bellgard S.E."/>
            <person name="Bellgard M.I."/>
        </authorList>
    </citation>
    <scope>NUCLEOTIDE SEQUENCE</scope>
    <source>
        <tissue evidence="1">Shoot tissue taken approximately 20 cm above the soil surface</tissue>
    </source>
</reference>
<dbReference type="EMBL" id="GBRH01255536">
    <property type="protein sequence ID" value="JAD42359.1"/>
    <property type="molecule type" value="Transcribed_RNA"/>
</dbReference>
<organism evidence="1">
    <name type="scientific">Arundo donax</name>
    <name type="common">Giant reed</name>
    <name type="synonym">Donax arundinaceus</name>
    <dbReference type="NCBI Taxonomy" id="35708"/>
    <lineage>
        <taxon>Eukaryota</taxon>
        <taxon>Viridiplantae</taxon>
        <taxon>Streptophyta</taxon>
        <taxon>Embryophyta</taxon>
        <taxon>Tracheophyta</taxon>
        <taxon>Spermatophyta</taxon>
        <taxon>Magnoliopsida</taxon>
        <taxon>Liliopsida</taxon>
        <taxon>Poales</taxon>
        <taxon>Poaceae</taxon>
        <taxon>PACMAD clade</taxon>
        <taxon>Arundinoideae</taxon>
        <taxon>Arundineae</taxon>
        <taxon>Arundo</taxon>
    </lineage>
</organism>
<evidence type="ECO:0000313" key="1">
    <source>
        <dbReference type="EMBL" id="JAD42359.1"/>
    </source>
</evidence>
<protein>
    <submittedName>
        <fullName evidence="1">Uncharacterized protein</fullName>
    </submittedName>
</protein>